<dbReference type="Proteomes" id="UP000613266">
    <property type="component" value="Unassembled WGS sequence"/>
</dbReference>
<protein>
    <submittedName>
        <fullName evidence="1">Uncharacterized protein</fullName>
    </submittedName>
</protein>
<keyword evidence="2" id="KW-1185">Reference proteome</keyword>
<name>A0A931J130_9BURK</name>
<proteinExistence type="predicted"/>
<accession>A0A931J130</accession>
<dbReference type="RefSeq" id="WP_198109794.1">
    <property type="nucleotide sequence ID" value="NZ_JAEDAK010000002.1"/>
</dbReference>
<comment type="caution">
    <text evidence="1">The sequence shown here is derived from an EMBL/GenBank/DDBJ whole genome shotgun (WGS) entry which is preliminary data.</text>
</comment>
<evidence type="ECO:0000313" key="2">
    <source>
        <dbReference type="Proteomes" id="UP000613266"/>
    </source>
</evidence>
<organism evidence="1 2">
    <name type="scientific">Inhella proteolytica</name>
    <dbReference type="NCBI Taxonomy" id="2795029"/>
    <lineage>
        <taxon>Bacteria</taxon>
        <taxon>Pseudomonadati</taxon>
        <taxon>Pseudomonadota</taxon>
        <taxon>Betaproteobacteria</taxon>
        <taxon>Burkholderiales</taxon>
        <taxon>Sphaerotilaceae</taxon>
        <taxon>Inhella</taxon>
    </lineage>
</organism>
<gene>
    <name evidence="1" type="ORF">I7X39_04640</name>
</gene>
<evidence type="ECO:0000313" key="1">
    <source>
        <dbReference type="EMBL" id="MBH9576190.1"/>
    </source>
</evidence>
<dbReference type="AlphaFoldDB" id="A0A931J130"/>
<dbReference type="EMBL" id="JAEDAK010000002">
    <property type="protein sequence ID" value="MBH9576190.1"/>
    <property type="molecule type" value="Genomic_DNA"/>
</dbReference>
<sequence>MTEPIEHPPPASAFERALLRSIASEAGPRGWQLLDGMPYWNQGLLFCLLIPFADARQGHARVTLSLKWRALDRVLWRRLGLSPPEGLRAHAASARALPGWTVYRSAVSGLGWPSEALERWAALAVQGAADCAARLQGELDALPRYLEFIEREHRALLERQPHASSRLEQERVLAALLLEDAAATGLGLARA</sequence>
<reference evidence="1" key="1">
    <citation type="submission" date="2020-12" db="EMBL/GenBank/DDBJ databases">
        <title>The genome sequence of Inhella sp. 1Y17.</title>
        <authorList>
            <person name="Liu Y."/>
        </authorList>
    </citation>
    <scope>NUCLEOTIDE SEQUENCE</scope>
    <source>
        <strain evidence="1">1Y17</strain>
    </source>
</reference>